<dbReference type="InParanoid" id="A0A371RJN2"/>
<proteinExistence type="predicted"/>
<evidence type="ECO:0000313" key="3">
    <source>
        <dbReference type="Proteomes" id="UP000264589"/>
    </source>
</evidence>
<name>A0A371RJN2_9PROT</name>
<dbReference type="InterPro" id="IPR050767">
    <property type="entry name" value="Sel1_AlgK"/>
</dbReference>
<organism evidence="2 3">
    <name type="scientific">Parvularcula marina</name>
    <dbReference type="NCBI Taxonomy" id="2292771"/>
    <lineage>
        <taxon>Bacteria</taxon>
        <taxon>Pseudomonadati</taxon>
        <taxon>Pseudomonadota</taxon>
        <taxon>Alphaproteobacteria</taxon>
        <taxon>Parvularculales</taxon>
        <taxon>Parvularculaceae</taxon>
        <taxon>Parvularcula</taxon>
    </lineage>
</organism>
<dbReference type="Gene3D" id="1.25.40.10">
    <property type="entry name" value="Tetratricopeptide repeat domain"/>
    <property type="match status" value="3"/>
</dbReference>
<sequence length="388" mass="42330">MFASIIAALIMQAAEPAETVTISDAIRAVEAQDYERAFSIAEEYAAAGSPDGQHLLGHLYANGLGVQKDVAKAVEHYVSAAKAGQVNAQFALGELAYTGEGAKQDWQRAAEWFNLAAAQGHMLAKTRLAYMYSEGQSVPQDMQRAAALFKEAAAAGVPAAQYHLALLYLEGNGMTKDLQEAAHWFELAAKNGDADSMYNLALMLEAGRITGEPDYVTAVNWMRQAARAGVLPAKTSMGLFAYNGRGMERNEAEALKWFRASAEDGDAEGMFLYAVGLSEGLGGRRDFNEALRWAEKSLEQSYSQSPQSVQERIALRDQLRDILARQRLLAERQQTDEVIRSAQSVSLFSQPVTPPPTRPAAEPQAPTATIASQSEEPDTVRRRRGLRR</sequence>
<dbReference type="Pfam" id="PF08238">
    <property type="entry name" value="Sel1"/>
    <property type="match status" value="7"/>
</dbReference>
<dbReference type="RefSeq" id="WP_116392283.1">
    <property type="nucleotide sequence ID" value="NZ_QUQO01000001.1"/>
</dbReference>
<feature type="compositionally biased region" description="Polar residues" evidence="1">
    <location>
        <begin position="341"/>
        <end position="351"/>
    </location>
</feature>
<dbReference type="PANTHER" id="PTHR11102:SF160">
    <property type="entry name" value="ERAD-ASSOCIATED E3 UBIQUITIN-PROTEIN LIGASE COMPONENT HRD3"/>
    <property type="match status" value="1"/>
</dbReference>
<keyword evidence="3" id="KW-1185">Reference proteome</keyword>
<dbReference type="InterPro" id="IPR011990">
    <property type="entry name" value="TPR-like_helical_dom_sf"/>
</dbReference>
<dbReference type="OrthoDB" id="9797030at2"/>
<reference evidence="2 3" key="1">
    <citation type="submission" date="2018-08" db="EMBL/GenBank/DDBJ databases">
        <title>Parvularcula sp. SM1705, isolated from surface water of the South Sea China.</title>
        <authorList>
            <person name="Sun L."/>
        </authorList>
    </citation>
    <scope>NUCLEOTIDE SEQUENCE [LARGE SCALE GENOMIC DNA]</scope>
    <source>
        <strain evidence="2 3">SM1705</strain>
    </source>
</reference>
<comment type="caution">
    <text evidence="2">The sequence shown here is derived from an EMBL/GenBank/DDBJ whole genome shotgun (WGS) entry which is preliminary data.</text>
</comment>
<protein>
    <submittedName>
        <fullName evidence="2">Sel1 repeat family protein</fullName>
    </submittedName>
</protein>
<evidence type="ECO:0000256" key="1">
    <source>
        <dbReference type="SAM" id="MobiDB-lite"/>
    </source>
</evidence>
<accession>A0A371RJN2</accession>
<dbReference type="SUPFAM" id="SSF81901">
    <property type="entry name" value="HCP-like"/>
    <property type="match status" value="2"/>
</dbReference>
<dbReference type="AlphaFoldDB" id="A0A371RJN2"/>
<dbReference type="PANTHER" id="PTHR11102">
    <property type="entry name" value="SEL-1-LIKE PROTEIN"/>
    <property type="match status" value="1"/>
</dbReference>
<dbReference type="InterPro" id="IPR006597">
    <property type="entry name" value="Sel1-like"/>
</dbReference>
<evidence type="ECO:0000313" key="2">
    <source>
        <dbReference type="EMBL" id="RFB05650.1"/>
    </source>
</evidence>
<dbReference type="Proteomes" id="UP000264589">
    <property type="component" value="Unassembled WGS sequence"/>
</dbReference>
<dbReference type="EMBL" id="QUQO01000001">
    <property type="protein sequence ID" value="RFB05650.1"/>
    <property type="molecule type" value="Genomic_DNA"/>
</dbReference>
<feature type="region of interest" description="Disordered" evidence="1">
    <location>
        <begin position="341"/>
        <end position="388"/>
    </location>
</feature>
<dbReference type="SMART" id="SM00671">
    <property type="entry name" value="SEL1"/>
    <property type="match status" value="7"/>
</dbReference>
<gene>
    <name evidence="2" type="ORF">DX908_10455</name>
</gene>